<reference evidence="2" key="1">
    <citation type="journal article" date="2007" name="Nature">
        <title>The grapevine genome sequence suggests ancestral hexaploidization in major angiosperm phyla.</title>
        <authorList>
            <consortium name="The French-Italian Public Consortium for Grapevine Genome Characterization."/>
            <person name="Jaillon O."/>
            <person name="Aury J.-M."/>
            <person name="Noel B."/>
            <person name="Policriti A."/>
            <person name="Clepet C."/>
            <person name="Casagrande A."/>
            <person name="Choisne N."/>
            <person name="Aubourg S."/>
            <person name="Vitulo N."/>
            <person name="Jubin C."/>
            <person name="Vezzi A."/>
            <person name="Legeai F."/>
            <person name="Hugueney P."/>
            <person name="Dasilva C."/>
            <person name="Horner D."/>
            <person name="Mica E."/>
            <person name="Jublot D."/>
            <person name="Poulain J."/>
            <person name="Bruyere C."/>
            <person name="Billault A."/>
            <person name="Segurens B."/>
            <person name="Gouyvenoux M."/>
            <person name="Ugarte E."/>
            <person name="Cattonaro F."/>
            <person name="Anthouard V."/>
            <person name="Vico V."/>
            <person name="Del Fabbro C."/>
            <person name="Alaux M."/>
            <person name="Di Gaspero G."/>
            <person name="Dumas V."/>
            <person name="Felice N."/>
            <person name="Paillard S."/>
            <person name="Juman I."/>
            <person name="Moroldo M."/>
            <person name="Scalabrin S."/>
            <person name="Canaguier A."/>
            <person name="Le Clainche I."/>
            <person name="Malacrida G."/>
            <person name="Durand E."/>
            <person name="Pesole G."/>
            <person name="Laucou V."/>
            <person name="Chatelet P."/>
            <person name="Merdinoglu D."/>
            <person name="Delledonne M."/>
            <person name="Pezzotti M."/>
            <person name="Lecharny A."/>
            <person name="Scarpelli C."/>
            <person name="Artiguenave F."/>
            <person name="Pe M.E."/>
            <person name="Valle G."/>
            <person name="Morgante M."/>
            <person name="Caboche M."/>
            <person name="Adam-Blondon A.-F."/>
            <person name="Weissenbach J."/>
            <person name="Quetier F."/>
            <person name="Wincker P."/>
        </authorList>
    </citation>
    <scope>NUCLEOTIDE SEQUENCE [LARGE SCALE GENOMIC DNA]</scope>
    <source>
        <strain evidence="2">cv. Pinot noir / PN40024</strain>
    </source>
</reference>
<dbReference type="Proteomes" id="UP000009183">
    <property type="component" value="Chromosome 13"/>
</dbReference>
<name>F6HIZ9_VITVI</name>
<evidence type="ECO:0000313" key="1">
    <source>
        <dbReference type="EMBL" id="CCB52165.1"/>
    </source>
</evidence>
<sequence length="40" mass="4585">MASIIVRDEIPFMKPSSGPELWKPCPYENPRLMLDQNPSP</sequence>
<dbReference type="AlphaFoldDB" id="F6HIZ9"/>
<keyword evidence="2" id="KW-1185">Reference proteome</keyword>
<organism evidence="1 2">
    <name type="scientific">Vitis vinifera</name>
    <name type="common">Grape</name>
    <dbReference type="NCBI Taxonomy" id="29760"/>
    <lineage>
        <taxon>Eukaryota</taxon>
        <taxon>Viridiplantae</taxon>
        <taxon>Streptophyta</taxon>
        <taxon>Embryophyta</taxon>
        <taxon>Tracheophyta</taxon>
        <taxon>Spermatophyta</taxon>
        <taxon>Magnoliopsida</taxon>
        <taxon>eudicotyledons</taxon>
        <taxon>Gunneridae</taxon>
        <taxon>Pentapetalae</taxon>
        <taxon>rosids</taxon>
        <taxon>Vitales</taxon>
        <taxon>Vitaceae</taxon>
        <taxon>Viteae</taxon>
        <taxon>Vitis</taxon>
    </lineage>
</organism>
<protein>
    <submittedName>
        <fullName evidence="1">Uncharacterized protein</fullName>
    </submittedName>
</protein>
<dbReference type="EMBL" id="FN595767">
    <property type="protein sequence ID" value="CCB52165.1"/>
    <property type="molecule type" value="Genomic_DNA"/>
</dbReference>
<proteinExistence type="predicted"/>
<accession>F6HIZ9</accession>
<gene>
    <name evidence="1" type="ordered locus">VIT_13s0047g00840</name>
</gene>
<dbReference type="InParanoid" id="F6HIZ9"/>
<evidence type="ECO:0000313" key="2">
    <source>
        <dbReference type="Proteomes" id="UP000009183"/>
    </source>
</evidence>
<dbReference type="PaxDb" id="29760-VIT_13s0047g00840.t01"/>
<dbReference type="HOGENOM" id="CLU_3300411_0_0_1"/>